<dbReference type="PANTHER" id="PTHR30055">
    <property type="entry name" value="HTH-TYPE TRANSCRIPTIONAL REGULATOR RUTR"/>
    <property type="match status" value="1"/>
</dbReference>
<name>A0A2U2CCH7_9RHOB</name>
<dbReference type="Gene3D" id="1.10.10.60">
    <property type="entry name" value="Homeodomain-like"/>
    <property type="match status" value="1"/>
</dbReference>
<dbReference type="Gene3D" id="1.10.357.10">
    <property type="entry name" value="Tetracycline Repressor, domain 2"/>
    <property type="match status" value="1"/>
</dbReference>
<dbReference type="AlphaFoldDB" id="A0A2U2CCH7"/>
<evidence type="ECO:0000259" key="3">
    <source>
        <dbReference type="PROSITE" id="PS50977"/>
    </source>
</evidence>
<dbReference type="InterPro" id="IPR009057">
    <property type="entry name" value="Homeodomain-like_sf"/>
</dbReference>
<dbReference type="OrthoDB" id="7914379at2"/>
<gene>
    <name evidence="4" type="ORF">C4N9_07560</name>
</gene>
<dbReference type="SUPFAM" id="SSF46689">
    <property type="entry name" value="Homeodomain-like"/>
    <property type="match status" value="1"/>
</dbReference>
<dbReference type="Proteomes" id="UP000244940">
    <property type="component" value="Unassembled WGS sequence"/>
</dbReference>
<protein>
    <submittedName>
        <fullName evidence="4">TetR/AcrR family transcriptional regulator</fullName>
    </submittedName>
</protein>
<dbReference type="GO" id="GO:0000976">
    <property type="term" value="F:transcription cis-regulatory region binding"/>
    <property type="evidence" value="ECO:0007669"/>
    <property type="project" value="TreeGrafter"/>
</dbReference>
<dbReference type="RefSeq" id="WP_109532708.1">
    <property type="nucleotide sequence ID" value="NZ_QEYD01000004.1"/>
</dbReference>
<keyword evidence="1 2" id="KW-0238">DNA-binding</keyword>
<evidence type="ECO:0000313" key="5">
    <source>
        <dbReference type="Proteomes" id="UP000244940"/>
    </source>
</evidence>
<dbReference type="InterPro" id="IPR001647">
    <property type="entry name" value="HTH_TetR"/>
</dbReference>
<organism evidence="4 5">
    <name type="scientific">Pararhodobacter marinus</name>
    <dbReference type="NCBI Taxonomy" id="2184063"/>
    <lineage>
        <taxon>Bacteria</taxon>
        <taxon>Pseudomonadati</taxon>
        <taxon>Pseudomonadota</taxon>
        <taxon>Alphaproteobacteria</taxon>
        <taxon>Rhodobacterales</taxon>
        <taxon>Paracoccaceae</taxon>
        <taxon>Pararhodobacter</taxon>
    </lineage>
</organism>
<dbReference type="GeneID" id="94364741"/>
<accession>A0A2U2CCH7</accession>
<sequence>MRDETREARQAQIESAAYAVLEEKGYSGASMLAIARRAKASNETLYNWYGDKTGLFHALVRRNAAELREMLAAQIAGGGDALAALERLGPALLAVLTGERAVALNRAAAADPTGELGQAIGREGRETIAPLIGQLLEQARAQGALAFDEVDDVREVYLGLLIGDVQIRRVIGRMEAPDAAACAARGKRALALLKRLYAP</sequence>
<dbReference type="InterPro" id="IPR039536">
    <property type="entry name" value="TetR_C_Proteobacteria"/>
</dbReference>
<feature type="domain" description="HTH tetR-type" evidence="3">
    <location>
        <begin position="7"/>
        <end position="67"/>
    </location>
</feature>
<dbReference type="Pfam" id="PF00440">
    <property type="entry name" value="TetR_N"/>
    <property type="match status" value="1"/>
</dbReference>
<evidence type="ECO:0000256" key="1">
    <source>
        <dbReference type="ARBA" id="ARBA00023125"/>
    </source>
</evidence>
<feature type="DNA-binding region" description="H-T-H motif" evidence="2">
    <location>
        <begin position="30"/>
        <end position="49"/>
    </location>
</feature>
<dbReference type="Pfam" id="PF14246">
    <property type="entry name" value="TetR_C_7"/>
    <property type="match status" value="1"/>
</dbReference>
<proteinExistence type="predicted"/>
<dbReference type="PROSITE" id="PS50977">
    <property type="entry name" value="HTH_TETR_2"/>
    <property type="match status" value="1"/>
</dbReference>
<evidence type="ECO:0000313" key="4">
    <source>
        <dbReference type="EMBL" id="PWE29595.1"/>
    </source>
</evidence>
<dbReference type="GO" id="GO:0003700">
    <property type="term" value="F:DNA-binding transcription factor activity"/>
    <property type="evidence" value="ECO:0007669"/>
    <property type="project" value="TreeGrafter"/>
</dbReference>
<reference evidence="4 5" key="1">
    <citation type="submission" date="2018-05" db="EMBL/GenBank/DDBJ databases">
        <title>Pararhodobacter marina sp. nov., isolated from deep-sea water of the Indian Ocean.</title>
        <authorList>
            <person name="Lai Q.Sr."/>
            <person name="Liu X."/>
            <person name="Shao Z."/>
        </authorList>
    </citation>
    <scope>NUCLEOTIDE SEQUENCE [LARGE SCALE GENOMIC DNA]</scope>
    <source>
        <strain evidence="4 5">CIC4N-9</strain>
    </source>
</reference>
<dbReference type="PANTHER" id="PTHR30055:SF146">
    <property type="entry name" value="HTH-TYPE TRANSCRIPTIONAL DUAL REGULATOR CECR"/>
    <property type="match status" value="1"/>
</dbReference>
<keyword evidence="5" id="KW-1185">Reference proteome</keyword>
<dbReference type="InterPro" id="IPR050109">
    <property type="entry name" value="HTH-type_TetR-like_transc_reg"/>
</dbReference>
<evidence type="ECO:0000256" key="2">
    <source>
        <dbReference type="PROSITE-ProRule" id="PRU00335"/>
    </source>
</evidence>
<comment type="caution">
    <text evidence="4">The sequence shown here is derived from an EMBL/GenBank/DDBJ whole genome shotgun (WGS) entry which is preliminary data.</text>
</comment>
<dbReference type="EMBL" id="QEYD01000004">
    <property type="protein sequence ID" value="PWE29595.1"/>
    <property type="molecule type" value="Genomic_DNA"/>
</dbReference>